<keyword evidence="2" id="KW-0812">Transmembrane</keyword>
<feature type="transmembrane region" description="Helical" evidence="2">
    <location>
        <begin position="12"/>
        <end position="29"/>
    </location>
</feature>
<gene>
    <name evidence="4" type="ORF">ASZ90_004777</name>
</gene>
<proteinExistence type="predicted"/>
<evidence type="ECO:0000313" key="4">
    <source>
        <dbReference type="EMBL" id="KUG25402.1"/>
    </source>
</evidence>
<dbReference type="Pfam" id="PF02470">
    <property type="entry name" value="MlaD"/>
    <property type="match status" value="1"/>
</dbReference>
<organism evidence="4">
    <name type="scientific">hydrocarbon metagenome</name>
    <dbReference type="NCBI Taxonomy" id="938273"/>
    <lineage>
        <taxon>unclassified sequences</taxon>
        <taxon>metagenomes</taxon>
        <taxon>ecological metagenomes</taxon>
    </lineage>
</organism>
<keyword evidence="2" id="KW-0472">Membrane</keyword>
<evidence type="ECO:0000259" key="3">
    <source>
        <dbReference type="Pfam" id="PF02470"/>
    </source>
</evidence>
<keyword evidence="1" id="KW-0175">Coiled coil</keyword>
<dbReference type="InterPro" id="IPR052336">
    <property type="entry name" value="MlaD_Phospholipid_Transporter"/>
</dbReference>
<name>A0A0W8FX45_9ZZZZ</name>
<comment type="caution">
    <text evidence="4">The sequence shown here is derived from an EMBL/GenBank/DDBJ whole genome shotgun (WGS) entry which is preliminary data.</text>
</comment>
<protein>
    <recommendedName>
        <fullName evidence="3">Mce/MlaD domain-containing protein</fullName>
    </recommendedName>
</protein>
<evidence type="ECO:0000256" key="1">
    <source>
        <dbReference type="SAM" id="Coils"/>
    </source>
</evidence>
<dbReference type="PANTHER" id="PTHR33371">
    <property type="entry name" value="INTERMEMBRANE PHOSPHOLIPID TRANSPORT SYSTEM BINDING PROTEIN MLAD-RELATED"/>
    <property type="match status" value="1"/>
</dbReference>
<accession>A0A0W8FX45</accession>
<feature type="domain" description="Mce/MlaD" evidence="3">
    <location>
        <begin position="38"/>
        <end position="118"/>
    </location>
</feature>
<dbReference type="AlphaFoldDB" id="A0A0W8FX45"/>
<dbReference type="InterPro" id="IPR003399">
    <property type="entry name" value="Mce/MlaD"/>
</dbReference>
<feature type="coiled-coil region" evidence="1">
    <location>
        <begin position="310"/>
        <end position="347"/>
    </location>
</feature>
<dbReference type="PANTHER" id="PTHR33371:SF4">
    <property type="entry name" value="INTERMEMBRANE PHOSPHOLIPID TRANSPORT SYSTEM BINDING PROTEIN MLAD"/>
    <property type="match status" value="1"/>
</dbReference>
<dbReference type="EMBL" id="LNQE01000695">
    <property type="protein sequence ID" value="KUG25402.1"/>
    <property type="molecule type" value="Genomic_DNA"/>
</dbReference>
<evidence type="ECO:0000256" key="2">
    <source>
        <dbReference type="SAM" id="Phobius"/>
    </source>
</evidence>
<sequence length="347" mass="38524">MLKHLEGARLGLFVFLGTVLIIIAILFIGNKDSLFASTITVKCYFQEVEGLKTGAPVRLSGYDIGSVRAISLAPDTTGRVIVEMRIEERVRNFVRLNSVASISTEGLVGKKIVTISPGTTEYEVVQDGGMIESIDPVNLQEIIAESQGAIANLRIMTADFAEITTKVNQGYGTIGKIFNDDELYYAAVDLTQSADRSLDIMTTKLDEITDYIVDLGAGLNSVMQNVDTTMSNIKDLTTMINRGEGALGALLADESVYDSVKTIIANLVETSEFASAGASKFAENMEALKHNWLFKSYFEQRGYWDQVEYQNEIEAKLNKLFKEQHNLDNKIEELKKLEQKLKEMEEK</sequence>
<reference evidence="4" key="1">
    <citation type="journal article" date="2015" name="Proc. Natl. Acad. Sci. U.S.A.">
        <title>Networks of energetic and metabolic interactions define dynamics in microbial communities.</title>
        <authorList>
            <person name="Embree M."/>
            <person name="Liu J.K."/>
            <person name="Al-Bassam M.M."/>
            <person name="Zengler K."/>
        </authorList>
    </citation>
    <scope>NUCLEOTIDE SEQUENCE</scope>
</reference>
<keyword evidence="2" id="KW-1133">Transmembrane helix</keyword>